<dbReference type="InterPro" id="IPR035985">
    <property type="entry name" value="Ubiquitin-activating_enz"/>
</dbReference>
<dbReference type="Gene3D" id="3.40.50.720">
    <property type="entry name" value="NAD(P)-binding Rossmann-like Domain"/>
    <property type="match status" value="1"/>
</dbReference>
<protein>
    <recommendedName>
        <fullName evidence="1">THIF-type NAD/FAD binding fold domain-containing protein</fullName>
    </recommendedName>
</protein>
<dbReference type="Pfam" id="PF00899">
    <property type="entry name" value="ThiF"/>
    <property type="match status" value="1"/>
</dbReference>
<accession>A0A8K0HM71</accession>
<feature type="domain" description="THIF-type NAD/FAD binding fold" evidence="1">
    <location>
        <begin position="1"/>
        <end position="58"/>
    </location>
</feature>
<organism evidence="2 3">
    <name type="scientific">Rhamnella rubrinervis</name>
    <dbReference type="NCBI Taxonomy" id="2594499"/>
    <lineage>
        <taxon>Eukaryota</taxon>
        <taxon>Viridiplantae</taxon>
        <taxon>Streptophyta</taxon>
        <taxon>Embryophyta</taxon>
        <taxon>Tracheophyta</taxon>
        <taxon>Spermatophyta</taxon>
        <taxon>Magnoliopsida</taxon>
        <taxon>eudicotyledons</taxon>
        <taxon>Gunneridae</taxon>
        <taxon>Pentapetalae</taxon>
        <taxon>rosids</taxon>
        <taxon>fabids</taxon>
        <taxon>Rosales</taxon>
        <taxon>Rhamnaceae</taxon>
        <taxon>rhamnoid group</taxon>
        <taxon>Rhamneae</taxon>
        <taxon>Rhamnella</taxon>
    </lineage>
</organism>
<reference evidence="2" key="1">
    <citation type="submission" date="2020-03" db="EMBL/GenBank/DDBJ databases">
        <title>A high-quality chromosome-level genome assembly of a woody plant with both climbing and erect habits, Rhamnella rubrinervis.</title>
        <authorList>
            <person name="Lu Z."/>
            <person name="Yang Y."/>
            <person name="Zhu X."/>
            <person name="Sun Y."/>
        </authorList>
    </citation>
    <scope>NUCLEOTIDE SEQUENCE</scope>
    <source>
        <strain evidence="2">BYM</strain>
        <tissue evidence="2">Leaf</tissue>
    </source>
</reference>
<proteinExistence type="predicted"/>
<dbReference type="OrthoDB" id="206053at2759"/>
<dbReference type="GO" id="GO:0008641">
    <property type="term" value="F:ubiquitin-like modifier activating enzyme activity"/>
    <property type="evidence" value="ECO:0007669"/>
    <property type="project" value="InterPro"/>
</dbReference>
<evidence type="ECO:0000313" key="3">
    <source>
        <dbReference type="Proteomes" id="UP000796880"/>
    </source>
</evidence>
<evidence type="ECO:0000313" key="2">
    <source>
        <dbReference type="EMBL" id="KAF3454124.1"/>
    </source>
</evidence>
<comment type="caution">
    <text evidence="2">The sequence shown here is derived from an EMBL/GenBank/DDBJ whole genome shotgun (WGS) entry which is preliminary data.</text>
</comment>
<dbReference type="Proteomes" id="UP000796880">
    <property type="component" value="Unassembled WGS sequence"/>
</dbReference>
<sequence length="71" mass="7993">MLTRYGIGRLLLYDYDIVELANMNRQVFRLEQVGMTKTNAAVHTLLDINSDVVLEGLVNENALVLALECLI</sequence>
<dbReference type="EMBL" id="VOIH02000002">
    <property type="protein sequence ID" value="KAF3454124.1"/>
    <property type="molecule type" value="Genomic_DNA"/>
</dbReference>
<dbReference type="SUPFAM" id="SSF69572">
    <property type="entry name" value="Activating enzymes of the ubiquitin-like proteins"/>
    <property type="match status" value="1"/>
</dbReference>
<dbReference type="AlphaFoldDB" id="A0A8K0HM71"/>
<evidence type="ECO:0000259" key="1">
    <source>
        <dbReference type="Pfam" id="PF00899"/>
    </source>
</evidence>
<gene>
    <name evidence="2" type="ORF">FNV43_RR04571</name>
</gene>
<name>A0A8K0HM71_9ROSA</name>
<dbReference type="InterPro" id="IPR000594">
    <property type="entry name" value="ThiF_NAD_FAD-bd"/>
</dbReference>
<keyword evidence="3" id="KW-1185">Reference proteome</keyword>